<name>A0ABR9JYF5_9ACTN</name>
<gene>
    <name evidence="1" type="ORF">H4W34_005445</name>
</gene>
<protein>
    <submittedName>
        <fullName evidence="1">Uncharacterized protein</fullName>
    </submittedName>
</protein>
<organism evidence="1 2">
    <name type="scientific">Actinomadura algeriensis</name>
    <dbReference type="NCBI Taxonomy" id="1679523"/>
    <lineage>
        <taxon>Bacteria</taxon>
        <taxon>Bacillati</taxon>
        <taxon>Actinomycetota</taxon>
        <taxon>Actinomycetes</taxon>
        <taxon>Streptosporangiales</taxon>
        <taxon>Thermomonosporaceae</taxon>
        <taxon>Actinomadura</taxon>
    </lineage>
</organism>
<reference evidence="1 2" key="1">
    <citation type="submission" date="2020-10" db="EMBL/GenBank/DDBJ databases">
        <title>Sequencing the genomes of 1000 actinobacteria strains.</title>
        <authorList>
            <person name="Klenk H.-P."/>
        </authorList>
    </citation>
    <scope>NUCLEOTIDE SEQUENCE [LARGE SCALE GENOMIC DNA]</scope>
    <source>
        <strain evidence="1 2">DSM 46744</strain>
    </source>
</reference>
<evidence type="ECO:0000313" key="1">
    <source>
        <dbReference type="EMBL" id="MBE1535612.1"/>
    </source>
</evidence>
<dbReference type="Proteomes" id="UP000627838">
    <property type="component" value="Unassembled WGS sequence"/>
</dbReference>
<keyword evidence="2" id="KW-1185">Reference proteome</keyword>
<dbReference type="EMBL" id="JADBDZ010000001">
    <property type="protein sequence ID" value="MBE1535612.1"/>
    <property type="molecule type" value="Genomic_DNA"/>
</dbReference>
<proteinExistence type="predicted"/>
<comment type="caution">
    <text evidence="1">The sequence shown here is derived from an EMBL/GenBank/DDBJ whole genome shotgun (WGS) entry which is preliminary data.</text>
</comment>
<evidence type="ECO:0000313" key="2">
    <source>
        <dbReference type="Proteomes" id="UP000627838"/>
    </source>
</evidence>
<accession>A0ABR9JYF5</accession>
<sequence length="90" mass="10540">MADNLENELDPRRRHYLLSWLANQLQRYEVQPAVLGADDKAVLRVMNCRTNTTRFIACVPAPQAGTWAWVWSDNWALITDPGPYRRSRRR</sequence>